<keyword evidence="1" id="KW-0808">Transferase</keyword>
<sequence>MSTELECRICGYHCAAPAAGELGACRGNTERFAGVSHHLWKCPRCASIHNIDPVDFADLYRDYPLNQRRLDVFARGTLRNLLRRLERAGLAKDASILDYGCGNGVFIDYLRQRGYTDVHGYDPHVPAFARHPEGRFDCVVANDVIEHVADPRATIADFAALVRPGGMLYIGTADSEPVRMDDLEPHLMRLHQPFHRVIVTERSLHRLAAETGYAMVAHWRRSYMDTLLPFANYRFLDEFSRALGHVLERSFHPSASRVMFRRPRLWLYAFLGYLSPSAYEPAVLLRRPPGAVAAIETTEESQA</sequence>
<dbReference type="Gene3D" id="3.40.50.150">
    <property type="entry name" value="Vaccinia Virus protein VP39"/>
    <property type="match status" value="2"/>
</dbReference>
<dbReference type="PANTHER" id="PTHR43861">
    <property type="entry name" value="TRANS-ACONITATE 2-METHYLTRANSFERASE-RELATED"/>
    <property type="match status" value="1"/>
</dbReference>
<dbReference type="EMBL" id="AMXF01000083">
    <property type="protein sequence ID" value="ENO96773.1"/>
    <property type="molecule type" value="Genomic_DNA"/>
</dbReference>
<dbReference type="GO" id="GO:0032259">
    <property type="term" value="P:methylation"/>
    <property type="evidence" value="ECO:0007669"/>
    <property type="project" value="UniProtKB-KW"/>
</dbReference>
<proteinExistence type="predicted"/>
<evidence type="ECO:0000313" key="2">
    <source>
        <dbReference type="Proteomes" id="UP000013047"/>
    </source>
</evidence>
<dbReference type="Proteomes" id="UP000013047">
    <property type="component" value="Unassembled WGS sequence"/>
</dbReference>
<dbReference type="RefSeq" id="WP_004364180.1">
    <property type="nucleotide sequence ID" value="NZ_AMXF01000083.1"/>
</dbReference>
<dbReference type="OrthoDB" id="9790457at2"/>
<comment type="caution">
    <text evidence="1">The sequence shown here is derived from an EMBL/GenBank/DDBJ whole genome shotgun (WGS) entry which is preliminary data.</text>
</comment>
<gene>
    <name evidence="1" type="ORF">C667_12269</name>
</gene>
<dbReference type="GO" id="GO:0008168">
    <property type="term" value="F:methyltransferase activity"/>
    <property type="evidence" value="ECO:0007669"/>
    <property type="project" value="UniProtKB-KW"/>
</dbReference>
<protein>
    <submittedName>
        <fullName evidence="1">Methyltransferase type 12</fullName>
    </submittedName>
</protein>
<reference evidence="1 2" key="1">
    <citation type="submission" date="2012-09" db="EMBL/GenBank/DDBJ databases">
        <title>Draft Genome Sequences of 6 Strains from Genus Thauera.</title>
        <authorList>
            <person name="Liu B."/>
            <person name="Shapleigh J.P."/>
            <person name="Frostegard A.H."/>
        </authorList>
    </citation>
    <scope>NUCLEOTIDE SEQUENCE [LARGE SCALE GENOMIC DNA]</scope>
    <source>
        <strain evidence="1 2">B4P</strain>
    </source>
</reference>
<dbReference type="AlphaFoldDB" id="N6ZR03"/>
<accession>N6ZR03</accession>
<keyword evidence="1" id="KW-0489">Methyltransferase</keyword>
<name>N6ZR03_9RHOO</name>
<keyword evidence="2" id="KW-1185">Reference proteome</keyword>
<organism evidence="1 2">
    <name type="scientific">Thauera phenylacetica B4P</name>
    <dbReference type="NCBI Taxonomy" id="1234382"/>
    <lineage>
        <taxon>Bacteria</taxon>
        <taxon>Pseudomonadati</taxon>
        <taxon>Pseudomonadota</taxon>
        <taxon>Betaproteobacteria</taxon>
        <taxon>Rhodocyclales</taxon>
        <taxon>Zoogloeaceae</taxon>
        <taxon>Thauera</taxon>
    </lineage>
</organism>
<dbReference type="InterPro" id="IPR029063">
    <property type="entry name" value="SAM-dependent_MTases_sf"/>
</dbReference>
<dbReference type="Pfam" id="PF13489">
    <property type="entry name" value="Methyltransf_23"/>
    <property type="match status" value="1"/>
</dbReference>
<evidence type="ECO:0000313" key="1">
    <source>
        <dbReference type="EMBL" id="ENO96773.1"/>
    </source>
</evidence>
<dbReference type="SUPFAM" id="SSF53335">
    <property type="entry name" value="S-adenosyl-L-methionine-dependent methyltransferases"/>
    <property type="match status" value="1"/>
</dbReference>
<dbReference type="CDD" id="cd02440">
    <property type="entry name" value="AdoMet_MTases"/>
    <property type="match status" value="1"/>
</dbReference>